<keyword evidence="4" id="KW-0175">Coiled coil</keyword>
<dbReference type="PANTHER" id="PTHR45138">
    <property type="entry name" value="REGULATORY COMPONENTS OF SENSORY TRANSDUCTION SYSTEM"/>
    <property type="match status" value="1"/>
</dbReference>
<evidence type="ECO:0000259" key="5">
    <source>
        <dbReference type="PROSITE" id="PS50110"/>
    </source>
</evidence>
<feature type="modified residue" description="4-aspartylphosphate" evidence="3">
    <location>
        <position position="57"/>
    </location>
</feature>
<dbReference type="Proteomes" id="UP001065549">
    <property type="component" value="Unassembled WGS sequence"/>
</dbReference>
<reference evidence="7" key="1">
    <citation type="submission" date="2022-09" db="EMBL/GenBank/DDBJ databases">
        <title>Culturomic study of gut microbiota in children with autism spectrum disorder.</title>
        <authorList>
            <person name="Efimov B.A."/>
            <person name="Chaplin A.V."/>
            <person name="Sokolova S.R."/>
            <person name="Pikina A.P."/>
            <person name="Korzhanova M."/>
            <person name="Belova V."/>
            <person name="Korostin D."/>
        </authorList>
    </citation>
    <scope>NUCLEOTIDE SEQUENCE</scope>
    <source>
        <strain evidence="7">ASD5510</strain>
    </source>
</reference>
<dbReference type="PROSITE" id="PS50110">
    <property type="entry name" value="RESPONSE_REGULATORY"/>
    <property type="match status" value="1"/>
</dbReference>
<dbReference type="Pfam" id="PF00990">
    <property type="entry name" value="GGDEF"/>
    <property type="match status" value="1"/>
</dbReference>
<dbReference type="SMART" id="SM00448">
    <property type="entry name" value="REC"/>
    <property type="match status" value="1"/>
</dbReference>
<dbReference type="CDD" id="cd01949">
    <property type="entry name" value="GGDEF"/>
    <property type="match status" value="1"/>
</dbReference>
<dbReference type="GO" id="GO:0000160">
    <property type="term" value="P:phosphorelay signal transduction system"/>
    <property type="evidence" value="ECO:0007669"/>
    <property type="project" value="InterPro"/>
</dbReference>
<evidence type="ECO:0000259" key="6">
    <source>
        <dbReference type="PROSITE" id="PS50887"/>
    </source>
</evidence>
<feature type="coiled-coil region" evidence="4">
    <location>
        <begin position="122"/>
        <end position="149"/>
    </location>
</feature>
<evidence type="ECO:0000256" key="3">
    <source>
        <dbReference type="PROSITE-ProRule" id="PRU00169"/>
    </source>
</evidence>
<accession>A0A9J6QR04</accession>
<dbReference type="InterPro" id="IPR011006">
    <property type="entry name" value="CheY-like_superfamily"/>
</dbReference>
<dbReference type="SUPFAM" id="SSF52172">
    <property type="entry name" value="CheY-like"/>
    <property type="match status" value="1"/>
</dbReference>
<dbReference type="SUPFAM" id="SSF55073">
    <property type="entry name" value="Nucleotide cyclase"/>
    <property type="match status" value="1"/>
</dbReference>
<dbReference type="GO" id="GO:0052621">
    <property type="term" value="F:diguanylate cyclase activity"/>
    <property type="evidence" value="ECO:0007669"/>
    <property type="project" value="TreeGrafter"/>
</dbReference>
<dbReference type="InterPro" id="IPR000160">
    <property type="entry name" value="GGDEF_dom"/>
</dbReference>
<organism evidence="7 8">
    <name type="scientific">Hominibacterium faecale</name>
    <dbReference type="NCBI Taxonomy" id="2839743"/>
    <lineage>
        <taxon>Bacteria</taxon>
        <taxon>Bacillati</taxon>
        <taxon>Bacillota</taxon>
        <taxon>Clostridia</taxon>
        <taxon>Peptostreptococcales</taxon>
        <taxon>Anaerovoracaceae</taxon>
        <taxon>Hominibacterium</taxon>
    </lineage>
</organism>
<dbReference type="InterPro" id="IPR050469">
    <property type="entry name" value="Diguanylate_Cyclase"/>
</dbReference>
<dbReference type="PROSITE" id="PS50887">
    <property type="entry name" value="GGDEF"/>
    <property type="match status" value="1"/>
</dbReference>
<feature type="domain" description="Response regulatory" evidence="5">
    <location>
        <begin position="8"/>
        <end position="123"/>
    </location>
</feature>
<dbReference type="Gene3D" id="3.40.50.2300">
    <property type="match status" value="1"/>
</dbReference>
<name>A0A9J6QR04_9FIRM</name>
<dbReference type="Gene3D" id="3.30.70.270">
    <property type="match status" value="1"/>
</dbReference>
<comment type="caution">
    <text evidence="7">The sequence shown here is derived from an EMBL/GenBank/DDBJ whole genome shotgun (WGS) entry which is preliminary data.</text>
</comment>
<dbReference type="GO" id="GO:1902201">
    <property type="term" value="P:negative regulation of bacterial-type flagellum-dependent cell motility"/>
    <property type="evidence" value="ECO:0007669"/>
    <property type="project" value="TreeGrafter"/>
</dbReference>
<dbReference type="AlphaFoldDB" id="A0A9J6QR04"/>
<proteinExistence type="predicted"/>
<comment type="function">
    <text evidence="2">May play the central regulatory role in sporulation. It may be an element of the effector pathway responsible for the activation of sporulation genes in response to nutritional stress. Spo0A may act in concert with spo0H (a sigma factor) to control the expression of some genes that are critical to the sporulation process.</text>
</comment>
<dbReference type="FunFam" id="3.30.70.270:FF:000001">
    <property type="entry name" value="Diguanylate cyclase domain protein"/>
    <property type="match status" value="1"/>
</dbReference>
<dbReference type="GO" id="GO:0005886">
    <property type="term" value="C:plasma membrane"/>
    <property type="evidence" value="ECO:0007669"/>
    <property type="project" value="TreeGrafter"/>
</dbReference>
<keyword evidence="7" id="KW-0808">Transferase</keyword>
<evidence type="ECO:0000256" key="1">
    <source>
        <dbReference type="ARBA" id="ARBA00018672"/>
    </source>
</evidence>
<keyword evidence="7" id="KW-0548">Nucleotidyltransferase</keyword>
<protein>
    <recommendedName>
        <fullName evidence="1">Stage 0 sporulation protein A homolog</fullName>
    </recommendedName>
</protein>
<gene>
    <name evidence="7" type="ORF">OBO34_08815</name>
</gene>
<dbReference type="InterPro" id="IPR001789">
    <property type="entry name" value="Sig_transdc_resp-reg_receiver"/>
</dbReference>
<dbReference type="NCBIfam" id="TIGR00254">
    <property type="entry name" value="GGDEF"/>
    <property type="match status" value="1"/>
</dbReference>
<evidence type="ECO:0000256" key="4">
    <source>
        <dbReference type="SAM" id="Coils"/>
    </source>
</evidence>
<dbReference type="EMBL" id="JAOSHN010000003">
    <property type="protein sequence ID" value="MCU7378458.1"/>
    <property type="molecule type" value="Genomic_DNA"/>
</dbReference>
<keyword evidence="8" id="KW-1185">Reference proteome</keyword>
<evidence type="ECO:0000256" key="2">
    <source>
        <dbReference type="ARBA" id="ARBA00024867"/>
    </source>
</evidence>
<dbReference type="InterPro" id="IPR029787">
    <property type="entry name" value="Nucleotide_cyclase"/>
</dbReference>
<feature type="domain" description="GGDEF" evidence="6">
    <location>
        <begin position="180"/>
        <end position="311"/>
    </location>
</feature>
<dbReference type="GO" id="GO:0043709">
    <property type="term" value="P:cell adhesion involved in single-species biofilm formation"/>
    <property type="evidence" value="ECO:0007669"/>
    <property type="project" value="TreeGrafter"/>
</dbReference>
<dbReference type="RefSeq" id="WP_148396461.1">
    <property type="nucleotide sequence ID" value="NZ_JAJAGH010000007.1"/>
</dbReference>
<sequence length="313" mass="35767">MDNETNQIVLVVDDSILICKQVQAALKEKPVFVCEAHDGQQAVELIQQYQPDLILLDVVLPDADGYELIEKLKEADQNDAMIIFLTSKDKDDDVVRGFSLGACDYIKKPFVQAELRSRVCAHLKMKIQKDELNRQNKELKSNMEKLNYMAFRDGLTGLYNRRYVVGDLMEDIHRKESGERKNVLILADIDDFKVINDTYGHDAGDMALVCIANILEANCRGHKVVRWGGEEFLIVLFNVTTQEAYQVSEAIRREVENFRIFHDDGEFSCTITLGLHAYKEKEGIEESINCADKALYQGKRSGKNRSIWYGCEE</sequence>
<dbReference type="PANTHER" id="PTHR45138:SF9">
    <property type="entry name" value="DIGUANYLATE CYCLASE DGCM-RELATED"/>
    <property type="match status" value="1"/>
</dbReference>
<evidence type="ECO:0000313" key="7">
    <source>
        <dbReference type="EMBL" id="MCU7378458.1"/>
    </source>
</evidence>
<evidence type="ECO:0000313" key="8">
    <source>
        <dbReference type="Proteomes" id="UP001065549"/>
    </source>
</evidence>
<dbReference type="Pfam" id="PF00072">
    <property type="entry name" value="Response_reg"/>
    <property type="match status" value="1"/>
</dbReference>
<dbReference type="SMART" id="SM00267">
    <property type="entry name" value="GGDEF"/>
    <property type="match status" value="1"/>
</dbReference>
<dbReference type="InterPro" id="IPR043128">
    <property type="entry name" value="Rev_trsase/Diguanyl_cyclase"/>
</dbReference>
<keyword evidence="3" id="KW-0597">Phosphoprotein</keyword>